<organism evidence="1 2">
    <name type="scientific">Racocetra persica</name>
    <dbReference type="NCBI Taxonomy" id="160502"/>
    <lineage>
        <taxon>Eukaryota</taxon>
        <taxon>Fungi</taxon>
        <taxon>Fungi incertae sedis</taxon>
        <taxon>Mucoromycota</taxon>
        <taxon>Glomeromycotina</taxon>
        <taxon>Glomeromycetes</taxon>
        <taxon>Diversisporales</taxon>
        <taxon>Gigasporaceae</taxon>
        <taxon>Racocetra</taxon>
    </lineage>
</organism>
<feature type="non-terminal residue" evidence="1">
    <location>
        <position position="70"/>
    </location>
</feature>
<feature type="non-terminal residue" evidence="1">
    <location>
        <position position="1"/>
    </location>
</feature>
<evidence type="ECO:0000313" key="1">
    <source>
        <dbReference type="EMBL" id="CAG8842510.1"/>
    </source>
</evidence>
<name>A0ACA9SKK4_9GLOM</name>
<keyword evidence="2" id="KW-1185">Reference proteome</keyword>
<evidence type="ECO:0000313" key="2">
    <source>
        <dbReference type="Proteomes" id="UP000789920"/>
    </source>
</evidence>
<sequence length="70" mass="8350">YAPSLFGQFQSQDELLLHVREFSKTHGYAITIKRLRTDVNRKIKNMILGCDRSRYYRNKLNLTNNSRCKQ</sequence>
<dbReference type="EMBL" id="CAJVQC010134449">
    <property type="protein sequence ID" value="CAG8842510.1"/>
    <property type="molecule type" value="Genomic_DNA"/>
</dbReference>
<accession>A0ACA9SKK4</accession>
<dbReference type="Proteomes" id="UP000789920">
    <property type="component" value="Unassembled WGS sequence"/>
</dbReference>
<gene>
    <name evidence="1" type="ORF">RPERSI_LOCUS32355</name>
</gene>
<protein>
    <submittedName>
        <fullName evidence="1">16170_t:CDS:1</fullName>
    </submittedName>
</protein>
<comment type="caution">
    <text evidence="1">The sequence shown here is derived from an EMBL/GenBank/DDBJ whole genome shotgun (WGS) entry which is preliminary data.</text>
</comment>
<reference evidence="1" key="1">
    <citation type="submission" date="2021-06" db="EMBL/GenBank/DDBJ databases">
        <authorList>
            <person name="Kallberg Y."/>
            <person name="Tangrot J."/>
            <person name="Rosling A."/>
        </authorList>
    </citation>
    <scope>NUCLEOTIDE SEQUENCE</scope>
    <source>
        <strain evidence="1">MA461A</strain>
    </source>
</reference>
<proteinExistence type="predicted"/>